<feature type="non-terminal residue" evidence="1">
    <location>
        <position position="205"/>
    </location>
</feature>
<organism evidence="1 3">
    <name type="scientific">Didymodactylos carnosus</name>
    <dbReference type="NCBI Taxonomy" id="1234261"/>
    <lineage>
        <taxon>Eukaryota</taxon>
        <taxon>Metazoa</taxon>
        <taxon>Spiralia</taxon>
        <taxon>Gnathifera</taxon>
        <taxon>Rotifera</taxon>
        <taxon>Eurotatoria</taxon>
        <taxon>Bdelloidea</taxon>
        <taxon>Philodinida</taxon>
        <taxon>Philodinidae</taxon>
        <taxon>Didymodactylos</taxon>
    </lineage>
</organism>
<dbReference type="OrthoDB" id="10043418at2759"/>
<gene>
    <name evidence="1" type="ORF">GPM918_LOCUS43949</name>
    <name evidence="2" type="ORF">SRO942_LOCUS45609</name>
</gene>
<name>A0A816CPN9_9BILA</name>
<dbReference type="PANTHER" id="PTHR46601:SF2">
    <property type="entry name" value="UBIQUITIN-LIKE PROTEASE FAMILY PROFILE DOMAIN-CONTAINING PROTEIN"/>
    <property type="match status" value="1"/>
</dbReference>
<dbReference type="PANTHER" id="PTHR46601">
    <property type="entry name" value="ULP_PROTEASE DOMAIN-CONTAINING PROTEIN"/>
    <property type="match status" value="1"/>
</dbReference>
<evidence type="ECO:0000313" key="1">
    <source>
        <dbReference type="EMBL" id="CAF1624521.1"/>
    </source>
</evidence>
<evidence type="ECO:0000313" key="2">
    <source>
        <dbReference type="EMBL" id="CAF4517443.1"/>
    </source>
</evidence>
<evidence type="ECO:0008006" key="4">
    <source>
        <dbReference type="Google" id="ProtNLM"/>
    </source>
</evidence>
<dbReference type="EMBL" id="CAJOBC010109101">
    <property type="protein sequence ID" value="CAF4517443.1"/>
    <property type="molecule type" value="Genomic_DNA"/>
</dbReference>
<dbReference type="Proteomes" id="UP000663829">
    <property type="component" value="Unassembled WGS sequence"/>
</dbReference>
<dbReference type="Proteomes" id="UP000681722">
    <property type="component" value="Unassembled WGS sequence"/>
</dbReference>
<dbReference type="AlphaFoldDB" id="A0A816CPN9"/>
<evidence type="ECO:0000313" key="3">
    <source>
        <dbReference type="Proteomes" id="UP000663829"/>
    </source>
</evidence>
<protein>
    <recommendedName>
        <fullName evidence="4">Transposase</fullName>
    </recommendedName>
</protein>
<sequence length="205" mass="23117">TVLQCAKVLKAKTPQFLWHVFVKRKQSDYFEDIKENLGDKTVVCQVDYAENFTLDTQNQIQAAHWAKRQVSVFTAYTWMGGSGGDGHSFGLVSNSTTHDKYTVITCLELLIDEIVDRMPDVGEIIFFSDGAASQFKNRYLLQHLTTMMDKTDLDLSWNYFASSHGKGIVDGIGGTLKRLVWMEILAGKRCASAQDFVDICKKKSK</sequence>
<proteinExistence type="predicted"/>
<keyword evidence="3" id="KW-1185">Reference proteome</keyword>
<comment type="caution">
    <text evidence="1">The sequence shown here is derived from an EMBL/GenBank/DDBJ whole genome shotgun (WGS) entry which is preliminary data.</text>
</comment>
<dbReference type="EMBL" id="CAJNOQ010041706">
    <property type="protein sequence ID" value="CAF1624521.1"/>
    <property type="molecule type" value="Genomic_DNA"/>
</dbReference>
<reference evidence="1" key="1">
    <citation type="submission" date="2021-02" db="EMBL/GenBank/DDBJ databases">
        <authorList>
            <person name="Nowell W R."/>
        </authorList>
    </citation>
    <scope>NUCLEOTIDE SEQUENCE</scope>
</reference>
<feature type="non-terminal residue" evidence="1">
    <location>
        <position position="1"/>
    </location>
</feature>
<accession>A0A816CPN9</accession>